<organism evidence="3 4">
    <name type="scientific">Saponaria officinalis</name>
    <name type="common">Common soapwort</name>
    <name type="synonym">Lychnis saponaria</name>
    <dbReference type="NCBI Taxonomy" id="3572"/>
    <lineage>
        <taxon>Eukaryota</taxon>
        <taxon>Viridiplantae</taxon>
        <taxon>Streptophyta</taxon>
        <taxon>Embryophyta</taxon>
        <taxon>Tracheophyta</taxon>
        <taxon>Spermatophyta</taxon>
        <taxon>Magnoliopsida</taxon>
        <taxon>eudicotyledons</taxon>
        <taxon>Gunneridae</taxon>
        <taxon>Pentapetalae</taxon>
        <taxon>Caryophyllales</taxon>
        <taxon>Caryophyllaceae</taxon>
        <taxon>Caryophylleae</taxon>
        <taxon>Saponaria</taxon>
    </lineage>
</organism>
<feature type="region of interest" description="Disordered" evidence="1">
    <location>
        <begin position="585"/>
        <end position="616"/>
    </location>
</feature>
<dbReference type="Pfam" id="PF24713">
    <property type="entry name" value="TOR1L1_C"/>
    <property type="match status" value="1"/>
</dbReference>
<dbReference type="InterPro" id="IPR011989">
    <property type="entry name" value="ARM-like"/>
</dbReference>
<feature type="compositionally biased region" description="Low complexity" evidence="1">
    <location>
        <begin position="585"/>
        <end position="595"/>
    </location>
</feature>
<dbReference type="Pfam" id="PF24714">
    <property type="entry name" value="TOR1L1_N"/>
    <property type="match status" value="1"/>
</dbReference>
<dbReference type="InterPro" id="IPR033337">
    <property type="entry name" value="TORTIFOLIA1/SINE1-2"/>
</dbReference>
<reference evidence="3" key="1">
    <citation type="submission" date="2024-03" db="EMBL/GenBank/DDBJ databases">
        <title>WGS assembly of Saponaria officinalis var. Norfolk2.</title>
        <authorList>
            <person name="Jenkins J."/>
            <person name="Shu S."/>
            <person name="Grimwood J."/>
            <person name="Barry K."/>
            <person name="Goodstein D."/>
            <person name="Schmutz J."/>
            <person name="Leebens-Mack J."/>
            <person name="Osbourn A."/>
        </authorList>
    </citation>
    <scope>NUCLEOTIDE SEQUENCE [LARGE SCALE GENOMIC DNA]</scope>
    <source>
        <strain evidence="3">JIC</strain>
    </source>
</reference>
<dbReference type="SUPFAM" id="SSF48371">
    <property type="entry name" value="ARM repeat"/>
    <property type="match status" value="1"/>
</dbReference>
<dbReference type="GO" id="GO:0008017">
    <property type="term" value="F:microtubule binding"/>
    <property type="evidence" value="ECO:0007669"/>
    <property type="project" value="InterPro"/>
</dbReference>
<dbReference type="InterPro" id="IPR057599">
    <property type="entry name" value="TORTIFOLIA1/TORL1-2_C"/>
</dbReference>
<dbReference type="PANTHER" id="PTHR31355">
    <property type="entry name" value="MICROTUBULE-ASSOCIATED PROTEIN TORTIFOLIA1"/>
    <property type="match status" value="1"/>
</dbReference>
<protein>
    <recommendedName>
        <fullName evidence="2">TOG domain-containing protein</fullName>
    </recommendedName>
</protein>
<dbReference type="InterPro" id="IPR057600">
    <property type="entry name" value="TORTIFOLIA1/SINE1-2_N"/>
</dbReference>
<comment type="caution">
    <text evidence="3">The sequence shown here is derived from an EMBL/GenBank/DDBJ whole genome shotgun (WGS) entry which is preliminary data.</text>
</comment>
<dbReference type="Gene3D" id="1.25.10.10">
    <property type="entry name" value="Leucine-rich Repeat Variant"/>
    <property type="match status" value="2"/>
</dbReference>
<dbReference type="EMBL" id="JBDFQZ010000008">
    <property type="protein sequence ID" value="KAK9699564.1"/>
    <property type="molecule type" value="Genomic_DNA"/>
</dbReference>
<evidence type="ECO:0000259" key="2">
    <source>
        <dbReference type="SMART" id="SM01349"/>
    </source>
</evidence>
<sequence length="833" mass="92003">MKTRNDVRSKGPRKVTPQQVVYQLKHRVVVAINKISDRDTYQIGVQELEKTAESLNSDGIIPFLSCILDSDSEQKPAVRKECIRMMGVLAKIHGVLIGPHLGKMVASIVKRLKDPDSVVRDICVQTMGVLASEFGNGQDGGGDAFVLLVKPLFEALGEQNKQIQTGASMCLARVIDNIIDPPVSILQKMLARTMKLLKNPHFMAKPAILELNQSLIQAGGALSHSALFTAICSIQDTLKDSDWTTRKAAALVLGEIGSSGGPFLAPFKESCIQALESCRFDKLKPVRDTVSHALHQWRNIEGQDMADHLDIVSSVKDNLYEDDCSDLVSASSTMWKDVGSRESKTNVTKKRTPVSTRIGSPNFADTCNRSSNGEWQIDVAVSKAHTSIPREESENSSGTKTQETVVVDVMSMQDTGNEYGVIDDTQDYSSASNHVSDNFTNKFMAAVHHRSYGNDLVKSSEGNKLFKGETNAVKIQSYMPNIKDRRSLDSTITEVEECHPARVSSLQTEGEISSIRKQLLQIEKKQSSLMDLLQGFVSTTTESLFAIQMKVSSLEHAVERISHGLSHGANFTDPANIRYAGKSQSISASSISRNSTPRPSVDIPAKRPSAQTSTKMEVWEDKTVGRSKIKSVNTSVDSHRRPLSMMNRSFIRKMPQESSMRDQQDLRHCQSRNSDSLFTVTQGSTRENVRMNDKDIWKCVKGFLREGDVESAYREALCSDDQLLLIELIDGTGPVLDCLSNKTISDLLAALASCLLEHRVFESAIPWLQQIVDLSAANGPNCIPLPLEVRREVLSAIQEALDVEVTHPAKRRLVAQLAMKLQQTWGKMSFNVS</sequence>
<evidence type="ECO:0000313" key="3">
    <source>
        <dbReference type="EMBL" id="KAK9699564.1"/>
    </source>
</evidence>
<dbReference type="SMART" id="SM01349">
    <property type="entry name" value="TOG"/>
    <property type="match status" value="1"/>
</dbReference>
<dbReference type="AlphaFoldDB" id="A0AAW1J8X2"/>
<feature type="domain" description="TOG" evidence="2">
    <location>
        <begin position="47"/>
        <end position="289"/>
    </location>
</feature>
<evidence type="ECO:0000256" key="1">
    <source>
        <dbReference type="SAM" id="MobiDB-lite"/>
    </source>
</evidence>
<accession>A0AAW1J8X2</accession>
<dbReference type="InterPro" id="IPR034085">
    <property type="entry name" value="TOG"/>
</dbReference>
<feature type="region of interest" description="Disordered" evidence="1">
    <location>
        <begin position="342"/>
        <end position="370"/>
    </location>
</feature>
<evidence type="ECO:0000313" key="4">
    <source>
        <dbReference type="Proteomes" id="UP001443914"/>
    </source>
</evidence>
<keyword evidence="4" id="KW-1185">Reference proteome</keyword>
<proteinExistence type="predicted"/>
<dbReference type="GO" id="GO:0005874">
    <property type="term" value="C:microtubule"/>
    <property type="evidence" value="ECO:0007669"/>
    <property type="project" value="InterPro"/>
</dbReference>
<dbReference type="PANTHER" id="PTHR31355:SF22">
    <property type="entry name" value="TORTIFOLIA1-LIKE PROTEIN 2"/>
    <property type="match status" value="1"/>
</dbReference>
<name>A0AAW1J8X2_SAPOF</name>
<dbReference type="Proteomes" id="UP001443914">
    <property type="component" value="Unassembled WGS sequence"/>
</dbReference>
<gene>
    <name evidence="3" type="ORF">RND81_08G181600</name>
</gene>
<dbReference type="InterPro" id="IPR016024">
    <property type="entry name" value="ARM-type_fold"/>
</dbReference>
<feature type="compositionally biased region" description="Polar residues" evidence="1">
    <location>
        <begin position="353"/>
        <end position="370"/>
    </location>
</feature>